<dbReference type="PANTHER" id="PTHR33734">
    <property type="entry name" value="LYSM DOMAIN-CONTAINING GPI-ANCHORED PROTEIN 2"/>
    <property type="match status" value="1"/>
</dbReference>
<evidence type="ECO:0000313" key="4">
    <source>
        <dbReference type="EMBL" id="BAN34998.1"/>
    </source>
</evidence>
<dbReference type="InterPro" id="IPR036779">
    <property type="entry name" value="LysM_dom_sf"/>
</dbReference>
<dbReference type="HOGENOM" id="CLU_009520_1_5_4"/>
<organism evidence="4 5">
    <name type="scientific">Sulfuricella denitrificans (strain DSM 22764 / NBRC 105220 / skB26)</name>
    <dbReference type="NCBI Taxonomy" id="1163617"/>
    <lineage>
        <taxon>Bacteria</taxon>
        <taxon>Pseudomonadati</taxon>
        <taxon>Pseudomonadota</taxon>
        <taxon>Betaproteobacteria</taxon>
        <taxon>Nitrosomonadales</taxon>
        <taxon>Sulfuricellaceae</taxon>
        <taxon>Sulfuricella</taxon>
    </lineage>
</organism>
<dbReference type="InterPro" id="IPR018392">
    <property type="entry name" value="LysM"/>
</dbReference>
<keyword evidence="2" id="KW-0732">Signal</keyword>
<dbReference type="Proteomes" id="UP000015559">
    <property type="component" value="Chromosome"/>
</dbReference>
<dbReference type="Pfam" id="PF01464">
    <property type="entry name" value="SLT"/>
    <property type="match status" value="1"/>
</dbReference>
<dbReference type="Gene3D" id="3.10.350.10">
    <property type="entry name" value="LysM domain"/>
    <property type="match status" value="3"/>
</dbReference>
<dbReference type="GO" id="GO:0000270">
    <property type="term" value="P:peptidoglycan metabolic process"/>
    <property type="evidence" value="ECO:0007669"/>
    <property type="project" value="InterPro"/>
</dbReference>
<dbReference type="STRING" id="1163617.SCD_n01164"/>
<reference evidence="4 5" key="1">
    <citation type="journal article" date="2012" name="Appl. Environ. Microbiol.">
        <title>Draft genome sequence of a psychrotolerant sulfur-oxidizing bacterium, Sulfuricella denitrificans skB26, and proteomic insights into cold adaptation.</title>
        <authorList>
            <person name="Watanabe T."/>
            <person name="Kojima H."/>
            <person name="Fukui M."/>
        </authorList>
    </citation>
    <scope>NUCLEOTIDE SEQUENCE [LARGE SCALE GENOMIC DNA]</scope>
    <source>
        <strain evidence="5">skB26</strain>
    </source>
</reference>
<dbReference type="eggNOG" id="COG1388">
    <property type="taxonomic scope" value="Bacteria"/>
</dbReference>
<dbReference type="Gene3D" id="1.10.530.10">
    <property type="match status" value="1"/>
</dbReference>
<dbReference type="InterPro" id="IPR000189">
    <property type="entry name" value="Transglyc_AS"/>
</dbReference>
<name>S6ABT7_SULDS</name>
<dbReference type="OrthoDB" id="9815002at2"/>
<dbReference type="CDD" id="cd16894">
    <property type="entry name" value="MltD-like"/>
    <property type="match status" value="1"/>
</dbReference>
<feature type="domain" description="LysM" evidence="3">
    <location>
        <begin position="519"/>
        <end position="563"/>
    </location>
</feature>
<evidence type="ECO:0000256" key="2">
    <source>
        <dbReference type="SAM" id="SignalP"/>
    </source>
</evidence>
<dbReference type="Pfam" id="PF01476">
    <property type="entry name" value="LysM"/>
    <property type="match status" value="3"/>
</dbReference>
<accession>S6ABT7</accession>
<dbReference type="InterPro" id="IPR023346">
    <property type="entry name" value="Lysozyme-like_dom_sf"/>
</dbReference>
<dbReference type="AlphaFoldDB" id="S6ABT7"/>
<dbReference type="PROSITE" id="PS00922">
    <property type="entry name" value="TRANSGLYCOSYLASE"/>
    <property type="match status" value="1"/>
</dbReference>
<evidence type="ECO:0000259" key="3">
    <source>
        <dbReference type="PROSITE" id="PS51782"/>
    </source>
</evidence>
<dbReference type="EMBL" id="AP013066">
    <property type="protein sequence ID" value="BAN34998.1"/>
    <property type="molecule type" value="Genomic_DNA"/>
</dbReference>
<comment type="similarity">
    <text evidence="1">Belongs to the transglycosylase Slt family.</text>
</comment>
<dbReference type="SMART" id="SM00257">
    <property type="entry name" value="LysM"/>
    <property type="match status" value="3"/>
</dbReference>
<feature type="chain" id="PRO_5004535507" evidence="2">
    <location>
        <begin position="25"/>
        <end position="569"/>
    </location>
</feature>
<dbReference type="GO" id="GO:0016020">
    <property type="term" value="C:membrane"/>
    <property type="evidence" value="ECO:0007669"/>
    <property type="project" value="InterPro"/>
</dbReference>
<dbReference type="InterPro" id="IPR008258">
    <property type="entry name" value="Transglycosylase_SLT_dom_1"/>
</dbReference>
<evidence type="ECO:0000313" key="5">
    <source>
        <dbReference type="Proteomes" id="UP000015559"/>
    </source>
</evidence>
<dbReference type="SUPFAM" id="SSF53955">
    <property type="entry name" value="Lysozyme-like"/>
    <property type="match status" value="1"/>
</dbReference>
<feature type="domain" description="LysM" evidence="3">
    <location>
        <begin position="349"/>
        <end position="393"/>
    </location>
</feature>
<feature type="signal peptide" evidence="2">
    <location>
        <begin position="1"/>
        <end position="24"/>
    </location>
</feature>
<feature type="domain" description="LysM" evidence="3">
    <location>
        <begin position="426"/>
        <end position="469"/>
    </location>
</feature>
<keyword evidence="5" id="KW-1185">Reference proteome</keyword>
<dbReference type="PANTHER" id="PTHR33734:SF22">
    <property type="entry name" value="MEMBRANE-BOUND LYTIC MUREIN TRANSGLYCOSYLASE D"/>
    <property type="match status" value="1"/>
</dbReference>
<sequence length="569" mass="63013">MRLIPSLILSLASVFALHSPMANADDVFGADSSEQPVKQALAETSDAETPLLLQPSTGLLGSQLKKARVVVSLDEPVDLWDRIRDGFTMEELDSPLVQNHVAWYANRPDYVKRMVERSQLYLYHIVEEVEKRGMPTEVALLPMIESAFNPKAYSTSHASGIWQFIPSTGKHFGLEQNFWYDGRRDVTAATDAALDYLQKLHDMFGSWELAFAAYNWGEGSVQRAIAKNRKMGLPTDYLSLTMPPETRNYVPKLMAVKQIVMNPEAAGLDLASIPNRPYFASVTTTQRIDVAVAARLAGMPLHDFVSLNPAYNRPVINFKGSRTLLLPVDKADTFSSNLENYDKPLVSWKSYTPARGEKIDKVARRFSISVARLKEINSITKHNKLAAGQTLLVPLSHNEAAIPDFDEVAQASEAEDAAPLRVSSRFVYAVKKGDTLVSIAKHHKVSALQIKSLNNLKSNRLSSGQKLVIRQETLTSRKLAAVQVQPVKQTAIAKAKTVKFAATNNAKPVKLASAKRSQRYYTVRHGDTMASIAKQFNVATNDIQRWNNISGKRGLTPGDKVTLMLPSKG</sequence>
<proteinExistence type="inferred from homology"/>
<dbReference type="SUPFAM" id="SSF54106">
    <property type="entry name" value="LysM domain"/>
    <property type="match status" value="3"/>
</dbReference>
<dbReference type="CDD" id="cd00118">
    <property type="entry name" value="LysM"/>
    <property type="match status" value="2"/>
</dbReference>
<dbReference type="eggNOG" id="COG0741">
    <property type="taxonomic scope" value="Bacteria"/>
</dbReference>
<evidence type="ECO:0000256" key="1">
    <source>
        <dbReference type="ARBA" id="ARBA00007734"/>
    </source>
</evidence>
<dbReference type="PROSITE" id="PS51782">
    <property type="entry name" value="LYSM"/>
    <property type="match status" value="3"/>
</dbReference>
<protein>
    <submittedName>
        <fullName evidence="4">Lytic transglycosylase catalytic subunit</fullName>
    </submittedName>
</protein>
<dbReference type="GO" id="GO:0008932">
    <property type="term" value="F:lytic endotransglycosylase activity"/>
    <property type="evidence" value="ECO:0007669"/>
    <property type="project" value="TreeGrafter"/>
</dbReference>
<dbReference type="KEGG" id="sdr:SCD_n01164"/>
<gene>
    <name evidence="4" type="ORF">SCD_n01164</name>
</gene>